<reference evidence="1 2" key="1">
    <citation type="submission" date="2018-04" db="EMBL/GenBank/DDBJ databases">
        <title>Paenibacillus taichungensis Genome sequencing and assembly.</title>
        <authorList>
            <person name="Xu J."/>
            <person name="Rensing C."/>
            <person name="Mazhar H.S."/>
        </authorList>
    </citation>
    <scope>NUCLEOTIDE SEQUENCE [LARGE SCALE GENOMIC DNA]</scope>
    <source>
        <strain evidence="1 2">NC1</strain>
    </source>
</reference>
<protein>
    <submittedName>
        <fullName evidence="1">Uncharacterized protein</fullName>
    </submittedName>
</protein>
<organism evidence="1 2">
    <name type="scientific">Paenibacillus taichungensis</name>
    <dbReference type="NCBI Taxonomy" id="484184"/>
    <lineage>
        <taxon>Bacteria</taxon>
        <taxon>Bacillati</taxon>
        <taxon>Bacillota</taxon>
        <taxon>Bacilli</taxon>
        <taxon>Bacillales</taxon>
        <taxon>Paenibacillaceae</taxon>
        <taxon>Paenibacillus</taxon>
    </lineage>
</organism>
<comment type="caution">
    <text evidence="1">The sequence shown here is derived from an EMBL/GenBank/DDBJ whole genome shotgun (WGS) entry which is preliminary data.</text>
</comment>
<dbReference type="Proteomes" id="UP000250642">
    <property type="component" value="Unassembled WGS sequence"/>
</dbReference>
<dbReference type="AlphaFoldDB" id="A0A329QWQ9"/>
<accession>A0A329QWQ9</accession>
<dbReference type="EMBL" id="QEVW01000005">
    <property type="protein sequence ID" value="RAW16611.1"/>
    <property type="molecule type" value="Genomic_DNA"/>
</dbReference>
<sequence>MRKLLWISSCVVVCVLVSVTAFFWNDIFGYKTLEKAVQSTWKYPLQVVNVDQQNELVLSLDQTQYVFAAYEHKNGRYHYDTDSESGWTASSDVGPAFLVQAEPKNNKGNFIWGALYSNMPVHKFKIEYTNGETQEVESSNNTFIMKMPEAYQSEDKMMLMTTFTNVYALDEENNVIRAYNLN</sequence>
<dbReference type="RefSeq" id="WP_113052287.1">
    <property type="nucleotide sequence ID" value="NZ_CP175536.1"/>
</dbReference>
<evidence type="ECO:0000313" key="2">
    <source>
        <dbReference type="Proteomes" id="UP000250642"/>
    </source>
</evidence>
<proteinExistence type="predicted"/>
<evidence type="ECO:0000313" key="1">
    <source>
        <dbReference type="EMBL" id="RAW16611.1"/>
    </source>
</evidence>
<gene>
    <name evidence="1" type="ORF">DC345_05730</name>
</gene>
<name>A0A329QWQ9_9BACL</name>